<sequence length="206" mass="22484">MRRLLMRSIFIFAGSVIQGFAMGVFLFPHSIPSGGGAGIAVLLNYLFHIPISIGLWLSNFVFLISSVHYLGKVSAIGTIITITITSVSVNVFDVYLTSPFTNLWIDLLMGSMVLGCGVSILLRQGVSNGGIGFAALAIAKYKNVDPAKVLFWLNGGIIIIAAYVIDWFIIIQAIICQGISTRIVSRLYNTSFGENQTFTIAWRKKK</sequence>
<evidence type="ECO:0000256" key="5">
    <source>
        <dbReference type="ARBA" id="ARBA00023136"/>
    </source>
</evidence>
<dbReference type="EMBL" id="LSFN01000005">
    <property type="protein sequence ID" value="OAB77235.1"/>
    <property type="molecule type" value="Genomic_DNA"/>
</dbReference>
<keyword evidence="3 6" id="KW-0812">Transmembrane</keyword>
<accession>A0A167G5P9</accession>
<name>A0A167G5P9_9BACL</name>
<evidence type="ECO:0000313" key="8">
    <source>
        <dbReference type="Proteomes" id="UP000077134"/>
    </source>
</evidence>
<evidence type="ECO:0000313" key="7">
    <source>
        <dbReference type="EMBL" id="OAB77235.1"/>
    </source>
</evidence>
<evidence type="ECO:0000256" key="4">
    <source>
        <dbReference type="ARBA" id="ARBA00022989"/>
    </source>
</evidence>
<dbReference type="PANTHER" id="PTHR33545">
    <property type="entry name" value="UPF0750 MEMBRANE PROTEIN YITT-RELATED"/>
    <property type="match status" value="1"/>
</dbReference>
<reference evidence="7 8" key="1">
    <citation type="submission" date="2016-02" db="EMBL/GenBank/DDBJ databases">
        <title>Paenibacillus sp. LPB0068, isolated from Crassostrea gigas.</title>
        <authorList>
            <person name="Shin S.-K."/>
            <person name="Yi H."/>
        </authorList>
    </citation>
    <scope>NUCLEOTIDE SEQUENCE [LARGE SCALE GENOMIC DNA]</scope>
    <source>
        <strain evidence="7 8">LPB0068</strain>
    </source>
</reference>
<keyword evidence="5 6" id="KW-0472">Membrane</keyword>
<feature type="transmembrane region" description="Helical" evidence="6">
    <location>
        <begin position="37"/>
        <end position="57"/>
    </location>
</feature>
<feature type="transmembrane region" description="Helical" evidence="6">
    <location>
        <begin position="9"/>
        <end position="31"/>
    </location>
</feature>
<dbReference type="AlphaFoldDB" id="A0A167G5P9"/>
<feature type="transmembrane region" description="Helical" evidence="6">
    <location>
        <begin position="149"/>
        <end position="175"/>
    </location>
</feature>
<dbReference type="PANTHER" id="PTHR33545:SF9">
    <property type="entry name" value="UPF0750 MEMBRANE PROTEIN YITE"/>
    <property type="match status" value="1"/>
</dbReference>
<comment type="caution">
    <text evidence="7">The sequence shown here is derived from an EMBL/GenBank/DDBJ whole genome shotgun (WGS) entry which is preliminary data.</text>
</comment>
<keyword evidence="4 6" id="KW-1133">Transmembrane helix</keyword>
<proteinExistence type="predicted"/>
<dbReference type="KEGG" id="pcx:LPB68_18070"/>
<feature type="transmembrane region" description="Helical" evidence="6">
    <location>
        <begin position="69"/>
        <end position="91"/>
    </location>
</feature>
<dbReference type="InterPro" id="IPR003740">
    <property type="entry name" value="YitT"/>
</dbReference>
<organism evidence="7 8">
    <name type="scientific">Paenibacillus crassostreae</name>
    <dbReference type="NCBI Taxonomy" id="1763538"/>
    <lineage>
        <taxon>Bacteria</taxon>
        <taxon>Bacillati</taxon>
        <taxon>Bacillota</taxon>
        <taxon>Bacilli</taxon>
        <taxon>Bacillales</taxon>
        <taxon>Paenibacillaceae</taxon>
        <taxon>Paenibacillus</taxon>
    </lineage>
</organism>
<comment type="subcellular location">
    <subcellularLocation>
        <location evidence="1">Cell membrane</location>
        <topology evidence="1">Multi-pass membrane protein</topology>
    </subcellularLocation>
</comment>
<protein>
    <recommendedName>
        <fullName evidence="9">YitT family protein</fullName>
    </recommendedName>
</protein>
<keyword evidence="2" id="KW-1003">Cell membrane</keyword>
<evidence type="ECO:0000256" key="6">
    <source>
        <dbReference type="SAM" id="Phobius"/>
    </source>
</evidence>
<evidence type="ECO:0000256" key="1">
    <source>
        <dbReference type="ARBA" id="ARBA00004651"/>
    </source>
</evidence>
<evidence type="ECO:0000256" key="3">
    <source>
        <dbReference type="ARBA" id="ARBA00022692"/>
    </source>
</evidence>
<evidence type="ECO:0000256" key="2">
    <source>
        <dbReference type="ARBA" id="ARBA00022475"/>
    </source>
</evidence>
<dbReference type="InterPro" id="IPR051461">
    <property type="entry name" value="UPF0750_membrane"/>
</dbReference>
<dbReference type="GO" id="GO:0005886">
    <property type="term" value="C:plasma membrane"/>
    <property type="evidence" value="ECO:0007669"/>
    <property type="project" value="UniProtKB-SubCell"/>
</dbReference>
<gene>
    <name evidence="7" type="ORF">PNBC_06670</name>
</gene>
<dbReference type="STRING" id="1763538.LPB68_18070"/>
<evidence type="ECO:0008006" key="9">
    <source>
        <dbReference type="Google" id="ProtNLM"/>
    </source>
</evidence>
<keyword evidence="8" id="KW-1185">Reference proteome</keyword>
<dbReference type="Proteomes" id="UP000077134">
    <property type="component" value="Unassembled WGS sequence"/>
</dbReference>
<feature type="transmembrane region" description="Helical" evidence="6">
    <location>
        <begin position="103"/>
        <end position="122"/>
    </location>
</feature>
<dbReference type="Pfam" id="PF02588">
    <property type="entry name" value="YitT_membrane"/>
    <property type="match status" value="1"/>
</dbReference>